<dbReference type="InterPro" id="IPR023058">
    <property type="entry name" value="PPIase_PpiC_CS"/>
</dbReference>
<evidence type="ECO:0000256" key="2">
    <source>
        <dbReference type="ARBA" id="ARBA00004193"/>
    </source>
</evidence>
<feature type="domain" description="PpiC" evidence="13">
    <location>
        <begin position="140"/>
        <end position="230"/>
    </location>
</feature>
<dbReference type="InterPro" id="IPR000297">
    <property type="entry name" value="PPIase_PpiC"/>
</dbReference>
<feature type="signal peptide" evidence="12">
    <location>
        <begin position="1"/>
        <end position="19"/>
    </location>
</feature>
<comment type="function">
    <text evidence="11">Plays a major role in protein secretion by helping the post-translocational extracellular folding of several secreted proteins.</text>
</comment>
<evidence type="ECO:0000256" key="4">
    <source>
        <dbReference type="ARBA" id="ARBA00022475"/>
    </source>
</evidence>
<comment type="similarity">
    <text evidence="3 11">Belongs to the PrsA family.</text>
</comment>
<comment type="caution">
    <text evidence="14">The sequence shown here is derived from an EMBL/GenBank/DDBJ whole genome shotgun (WGS) entry which is preliminary data.</text>
</comment>
<accession>A0A179T5L5</accession>
<dbReference type="Proteomes" id="UP000078534">
    <property type="component" value="Unassembled WGS sequence"/>
</dbReference>
<comment type="catalytic activity">
    <reaction evidence="1 11">
        <text>[protein]-peptidylproline (omega=180) = [protein]-peptidylproline (omega=0)</text>
        <dbReference type="Rhea" id="RHEA:16237"/>
        <dbReference type="Rhea" id="RHEA-COMP:10747"/>
        <dbReference type="Rhea" id="RHEA-COMP:10748"/>
        <dbReference type="ChEBI" id="CHEBI:83833"/>
        <dbReference type="ChEBI" id="CHEBI:83834"/>
        <dbReference type="EC" id="5.2.1.8"/>
    </reaction>
</comment>
<evidence type="ECO:0000256" key="6">
    <source>
        <dbReference type="ARBA" id="ARBA00023110"/>
    </source>
</evidence>
<dbReference type="HAMAP" id="MF_01145">
    <property type="entry name" value="Foldase_PrsA"/>
    <property type="match status" value="1"/>
</dbReference>
<evidence type="ECO:0000256" key="10">
    <source>
        <dbReference type="ARBA" id="ARBA00023288"/>
    </source>
</evidence>
<dbReference type="SUPFAM" id="SSF109998">
    <property type="entry name" value="Triger factor/SurA peptide-binding domain-like"/>
    <property type="match status" value="1"/>
</dbReference>
<organism evidence="14 15">
    <name type="scientific">Metabacillus litoralis</name>
    <dbReference type="NCBI Taxonomy" id="152268"/>
    <lineage>
        <taxon>Bacteria</taxon>
        <taxon>Bacillati</taxon>
        <taxon>Bacillota</taxon>
        <taxon>Bacilli</taxon>
        <taxon>Bacillales</taxon>
        <taxon>Bacillaceae</taxon>
        <taxon>Metabacillus</taxon>
    </lineage>
</organism>
<gene>
    <name evidence="11 14" type="primary">prsA</name>
    <name evidence="14" type="ORF">A6K24_01720</name>
</gene>
<protein>
    <recommendedName>
        <fullName evidence="11">Foldase protein PrsA</fullName>
        <ecNumber evidence="11">5.2.1.8</ecNumber>
    </recommendedName>
</protein>
<dbReference type="InterPro" id="IPR027304">
    <property type="entry name" value="Trigger_fact/SurA_dom_sf"/>
</dbReference>
<evidence type="ECO:0000256" key="12">
    <source>
        <dbReference type="SAM" id="SignalP"/>
    </source>
</evidence>
<evidence type="ECO:0000256" key="3">
    <source>
        <dbReference type="ARBA" id="ARBA00006071"/>
    </source>
</evidence>
<evidence type="ECO:0000259" key="13">
    <source>
        <dbReference type="PROSITE" id="PS50198"/>
    </source>
</evidence>
<evidence type="ECO:0000313" key="14">
    <source>
        <dbReference type="EMBL" id="OAS89295.1"/>
    </source>
</evidence>
<dbReference type="PANTHER" id="PTHR47245:SF1">
    <property type="entry name" value="FOLDASE PROTEIN PRSA"/>
    <property type="match status" value="1"/>
</dbReference>
<dbReference type="Pfam" id="PF13616">
    <property type="entry name" value="Rotamase_3"/>
    <property type="match status" value="1"/>
</dbReference>
<evidence type="ECO:0000256" key="9">
    <source>
        <dbReference type="ARBA" id="ARBA00023235"/>
    </source>
</evidence>
<dbReference type="PROSITE" id="PS01096">
    <property type="entry name" value="PPIC_PPIASE_1"/>
    <property type="match status" value="1"/>
</dbReference>
<keyword evidence="7 11" id="KW-0472">Membrane</keyword>
<keyword evidence="6 11" id="KW-0697">Rotamase</keyword>
<dbReference type="InterPro" id="IPR023059">
    <property type="entry name" value="Foldase_PrsA"/>
</dbReference>
<feature type="chain" id="PRO_5039081613" description="Foldase protein PrsA" evidence="12">
    <location>
        <begin position="20"/>
        <end position="288"/>
    </location>
</feature>
<dbReference type="Gene3D" id="3.10.50.40">
    <property type="match status" value="1"/>
</dbReference>
<dbReference type="GO" id="GO:0005886">
    <property type="term" value="C:plasma membrane"/>
    <property type="evidence" value="ECO:0007669"/>
    <property type="project" value="UniProtKB-SubCell"/>
</dbReference>
<evidence type="ECO:0000256" key="5">
    <source>
        <dbReference type="ARBA" id="ARBA00022729"/>
    </source>
</evidence>
<evidence type="ECO:0000256" key="1">
    <source>
        <dbReference type="ARBA" id="ARBA00000971"/>
    </source>
</evidence>
<dbReference type="PANTHER" id="PTHR47245">
    <property type="entry name" value="PEPTIDYLPROLYL ISOMERASE"/>
    <property type="match status" value="1"/>
</dbReference>
<keyword evidence="10 11" id="KW-0449">Lipoprotein</keyword>
<dbReference type="OrthoDB" id="14196at2"/>
<sequence length="288" mass="32286">MKKMFVSLGIVAGVLSVSACNLSSSESVVESKSGEITKEEFYNELKSHAGEKVLKQMVETMLLEKEYKVTDKEIAAKIKEYKEQFGGEEGFKQAIQQNGITDEKAFKKLVEHDLLAQKAATDGVKVSEEEVKKEFAEKYKVEVKSSHILIKDEKTAKEVKERLDKGEDFATLAGKYSTDPGSKDKGGDLGYFPKGIMIPEFDKVVFSLDVNEISEPVKTEFGYHIIKVTDKKTNTFKDKKAVIEKELTYKHAKPINQVLTELQKDADIKIKDKMLEDALEVTQSAGIK</sequence>
<evidence type="ECO:0000256" key="7">
    <source>
        <dbReference type="ARBA" id="ARBA00023136"/>
    </source>
</evidence>
<dbReference type="EC" id="5.2.1.8" evidence="11"/>
<dbReference type="InterPro" id="IPR050245">
    <property type="entry name" value="PrsA_foldase"/>
</dbReference>
<dbReference type="InterPro" id="IPR046357">
    <property type="entry name" value="PPIase_dom_sf"/>
</dbReference>
<dbReference type="GO" id="GO:0006457">
    <property type="term" value="P:protein folding"/>
    <property type="evidence" value="ECO:0007669"/>
    <property type="project" value="UniProtKB-UniRule"/>
</dbReference>
<keyword evidence="9 11" id="KW-0413">Isomerase</keyword>
<dbReference type="SUPFAM" id="SSF54534">
    <property type="entry name" value="FKBP-like"/>
    <property type="match status" value="1"/>
</dbReference>
<dbReference type="PROSITE" id="PS51257">
    <property type="entry name" value="PROKAR_LIPOPROTEIN"/>
    <property type="match status" value="1"/>
</dbReference>
<comment type="subcellular location">
    <subcellularLocation>
        <location evidence="2 11">Cell membrane</location>
        <topology evidence="2 11">Lipid-anchor</topology>
    </subcellularLocation>
</comment>
<keyword evidence="5 11" id="KW-0732">Signal</keyword>
<dbReference type="RefSeq" id="WP_066324802.1">
    <property type="nucleotide sequence ID" value="NZ_LWSG01000001.1"/>
</dbReference>
<dbReference type="AlphaFoldDB" id="A0A179T5L5"/>
<evidence type="ECO:0000313" key="15">
    <source>
        <dbReference type="Proteomes" id="UP000078534"/>
    </source>
</evidence>
<dbReference type="GO" id="GO:0003755">
    <property type="term" value="F:peptidyl-prolyl cis-trans isomerase activity"/>
    <property type="evidence" value="ECO:0007669"/>
    <property type="project" value="UniProtKB-UniRule"/>
</dbReference>
<evidence type="ECO:0000256" key="8">
    <source>
        <dbReference type="ARBA" id="ARBA00023139"/>
    </source>
</evidence>
<proteinExistence type="inferred from homology"/>
<reference evidence="15" key="1">
    <citation type="submission" date="2016-04" db="EMBL/GenBank/DDBJ databases">
        <authorList>
            <person name="Lyu Z."/>
            <person name="Lyu W."/>
        </authorList>
    </citation>
    <scope>NUCLEOTIDE SEQUENCE [LARGE SCALE GENOMIC DNA]</scope>
    <source>
        <strain evidence="15">C44</strain>
    </source>
</reference>
<dbReference type="PROSITE" id="PS50198">
    <property type="entry name" value="PPIC_PPIASE_2"/>
    <property type="match status" value="1"/>
</dbReference>
<dbReference type="STRING" id="152268.A6K24_01720"/>
<dbReference type="EMBL" id="LWSG01000001">
    <property type="protein sequence ID" value="OAS89295.1"/>
    <property type="molecule type" value="Genomic_DNA"/>
</dbReference>
<keyword evidence="4 11" id="KW-1003">Cell membrane</keyword>
<keyword evidence="15" id="KW-1185">Reference proteome</keyword>
<name>A0A179T5L5_9BACI</name>
<evidence type="ECO:0000256" key="11">
    <source>
        <dbReference type="HAMAP-Rule" id="MF_01145"/>
    </source>
</evidence>
<keyword evidence="8 11" id="KW-0564">Palmitate</keyword>